<comment type="caution">
    <text evidence="1">The sequence shown here is derived from an EMBL/GenBank/DDBJ whole genome shotgun (WGS) entry which is preliminary data.</text>
</comment>
<proteinExistence type="predicted"/>
<organism evidence="1">
    <name type="scientific">bioreactor metagenome</name>
    <dbReference type="NCBI Taxonomy" id="1076179"/>
    <lineage>
        <taxon>unclassified sequences</taxon>
        <taxon>metagenomes</taxon>
        <taxon>ecological metagenomes</taxon>
    </lineage>
</organism>
<dbReference type="EMBL" id="VSSQ01036112">
    <property type="protein sequence ID" value="MPM88505.1"/>
    <property type="molecule type" value="Genomic_DNA"/>
</dbReference>
<name>A0A645DH12_9ZZZZ</name>
<protein>
    <submittedName>
        <fullName evidence="1">Uncharacterized protein</fullName>
    </submittedName>
</protein>
<reference evidence="1" key="1">
    <citation type="submission" date="2019-08" db="EMBL/GenBank/DDBJ databases">
        <authorList>
            <person name="Kucharzyk K."/>
            <person name="Murdoch R.W."/>
            <person name="Higgins S."/>
            <person name="Loffler F."/>
        </authorList>
    </citation>
    <scope>NUCLEOTIDE SEQUENCE</scope>
</reference>
<accession>A0A645DH12</accession>
<sequence>MLSAGYTGGTDTTDRIFLPALHEVMRFEENHHTQLSAYTRKQVLKTELGKLPQRIIMPMMLRFPVYNNRFVASSWKGKIIIQQANEKGAIRPVMWIDLNLLDV</sequence>
<dbReference type="AlphaFoldDB" id="A0A645DH12"/>
<evidence type="ECO:0000313" key="1">
    <source>
        <dbReference type="EMBL" id="MPM88505.1"/>
    </source>
</evidence>
<gene>
    <name evidence="1" type="ORF">SDC9_135609</name>
</gene>